<dbReference type="Proteomes" id="UP001243989">
    <property type="component" value="Unassembled WGS sequence"/>
</dbReference>
<gene>
    <name evidence="2" type="ORF">BDP81DRAFT_510993</name>
</gene>
<comment type="caution">
    <text evidence="2">The sequence shown here is derived from an EMBL/GenBank/DDBJ whole genome shotgun (WGS) entry which is preliminary data.</text>
</comment>
<evidence type="ECO:0000313" key="3">
    <source>
        <dbReference type="Proteomes" id="UP001243989"/>
    </source>
</evidence>
<reference evidence="2" key="1">
    <citation type="submission" date="2021-06" db="EMBL/GenBank/DDBJ databases">
        <title>Comparative genomics, transcriptomics and evolutionary studies reveal genomic signatures of adaptation to plant cell wall in hemibiotrophic fungi.</title>
        <authorList>
            <consortium name="DOE Joint Genome Institute"/>
            <person name="Baroncelli R."/>
            <person name="Diaz J.F."/>
            <person name="Benocci T."/>
            <person name="Peng M."/>
            <person name="Battaglia E."/>
            <person name="Haridas S."/>
            <person name="Andreopoulos W."/>
            <person name="Labutti K."/>
            <person name="Pangilinan J."/>
            <person name="Floch G.L."/>
            <person name="Makela M.R."/>
            <person name="Henrissat B."/>
            <person name="Grigoriev I.V."/>
            <person name="Crouch J.A."/>
            <person name="De Vries R.P."/>
            <person name="Sukno S.A."/>
            <person name="Thon M.R."/>
        </authorList>
    </citation>
    <scope>NUCLEOTIDE SEQUENCE</scope>
    <source>
        <strain evidence="2">CBS 102054</strain>
    </source>
</reference>
<proteinExistence type="predicted"/>
<feature type="domain" description="C2H2-type" evidence="1">
    <location>
        <begin position="89"/>
        <end position="110"/>
    </location>
</feature>
<dbReference type="InterPro" id="IPR013087">
    <property type="entry name" value="Znf_C2H2_type"/>
</dbReference>
<evidence type="ECO:0000313" key="2">
    <source>
        <dbReference type="EMBL" id="KAK1621904.1"/>
    </source>
</evidence>
<keyword evidence="3" id="KW-1185">Reference proteome</keyword>
<dbReference type="InterPro" id="IPR022698">
    <property type="entry name" value="OrsD"/>
</dbReference>
<protein>
    <recommendedName>
        <fullName evidence="1">C2H2-type domain-containing protein</fullName>
    </recommendedName>
</protein>
<evidence type="ECO:0000259" key="1">
    <source>
        <dbReference type="PROSITE" id="PS00028"/>
    </source>
</evidence>
<accession>A0AAI9ZCB6</accession>
<dbReference type="RefSeq" id="XP_060437899.1">
    <property type="nucleotide sequence ID" value="XM_060595751.1"/>
</dbReference>
<dbReference type="GeneID" id="85480613"/>
<sequence length="115" mass="13364">MEPFIFYEEYALAICKTCQFAVVSDELATHLRTRHRHIPPSTRSSIVKAISSIMGIRTNQASLAQLQYPDPSTAPIDHLADPRTDGIRCHRCSYVYRQTQRIQDHYRRHHGWVND</sequence>
<dbReference type="Pfam" id="PF12013">
    <property type="entry name" value="OrsD"/>
    <property type="match status" value="1"/>
</dbReference>
<name>A0AAI9ZCB6_9PEZI</name>
<dbReference type="EMBL" id="JAHMHQ010000042">
    <property type="protein sequence ID" value="KAK1621904.1"/>
    <property type="molecule type" value="Genomic_DNA"/>
</dbReference>
<dbReference type="PROSITE" id="PS00028">
    <property type="entry name" value="ZINC_FINGER_C2H2_1"/>
    <property type="match status" value="1"/>
</dbReference>
<dbReference type="AlphaFoldDB" id="A0AAI9ZCB6"/>
<organism evidence="2 3">
    <name type="scientific">Colletotrichum phormii</name>
    <dbReference type="NCBI Taxonomy" id="359342"/>
    <lineage>
        <taxon>Eukaryota</taxon>
        <taxon>Fungi</taxon>
        <taxon>Dikarya</taxon>
        <taxon>Ascomycota</taxon>
        <taxon>Pezizomycotina</taxon>
        <taxon>Sordariomycetes</taxon>
        <taxon>Hypocreomycetidae</taxon>
        <taxon>Glomerellales</taxon>
        <taxon>Glomerellaceae</taxon>
        <taxon>Colletotrichum</taxon>
        <taxon>Colletotrichum acutatum species complex</taxon>
    </lineage>
</organism>